<keyword evidence="1" id="KW-0677">Repeat</keyword>
<dbReference type="InterPro" id="IPR002110">
    <property type="entry name" value="Ankyrin_rpt"/>
</dbReference>
<organism evidence="5 6">
    <name type="scientific">Cladobotryum mycophilum</name>
    <dbReference type="NCBI Taxonomy" id="491253"/>
    <lineage>
        <taxon>Eukaryota</taxon>
        <taxon>Fungi</taxon>
        <taxon>Dikarya</taxon>
        <taxon>Ascomycota</taxon>
        <taxon>Pezizomycotina</taxon>
        <taxon>Sordariomycetes</taxon>
        <taxon>Hypocreomycetidae</taxon>
        <taxon>Hypocreales</taxon>
        <taxon>Hypocreaceae</taxon>
        <taxon>Cladobotryum</taxon>
    </lineage>
</organism>
<dbReference type="Pfam" id="PF12796">
    <property type="entry name" value="Ank_2"/>
    <property type="match status" value="2"/>
</dbReference>
<comment type="caution">
    <text evidence="5">The sequence shown here is derived from an EMBL/GenBank/DDBJ whole genome shotgun (WGS) entry which is preliminary data.</text>
</comment>
<evidence type="ECO:0000313" key="5">
    <source>
        <dbReference type="EMBL" id="KAK5998954.1"/>
    </source>
</evidence>
<proteinExistence type="predicted"/>
<dbReference type="SUPFAM" id="SSF48403">
    <property type="entry name" value="Ankyrin repeat"/>
    <property type="match status" value="1"/>
</dbReference>
<dbReference type="SMART" id="SM00248">
    <property type="entry name" value="ANK"/>
    <property type="match status" value="6"/>
</dbReference>
<dbReference type="Gene3D" id="1.25.40.20">
    <property type="entry name" value="Ankyrin repeat-containing domain"/>
    <property type="match status" value="2"/>
</dbReference>
<evidence type="ECO:0000256" key="3">
    <source>
        <dbReference type="PROSITE-ProRule" id="PRU00023"/>
    </source>
</evidence>
<keyword evidence="6" id="KW-1185">Reference proteome</keyword>
<evidence type="ECO:0000256" key="1">
    <source>
        <dbReference type="ARBA" id="ARBA00022737"/>
    </source>
</evidence>
<name>A0ABR0T3F2_9HYPO</name>
<feature type="repeat" description="ANK" evidence="3">
    <location>
        <begin position="373"/>
        <end position="406"/>
    </location>
</feature>
<accession>A0ABR0T3F2</accession>
<dbReference type="Proteomes" id="UP001338125">
    <property type="component" value="Unassembled WGS sequence"/>
</dbReference>
<keyword evidence="2 3" id="KW-0040">ANK repeat</keyword>
<dbReference type="PANTHER" id="PTHR24198:SF165">
    <property type="entry name" value="ANKYRIN REPEAT-CONTAINING PROTEIN-RELATED"/>
    <property type="match status" value="1"/>
</dbReference>
<dbReference type="PANTHER" id="PTHR24198">
    <property type="entry name" value="ANKYRIN REPEAT AND PROTEIN KINASE DOMAIN-CONTAINING PROTEIN"/>
    <property type="match status" value="1"/>
</dbReference>
<feature type="compositionally biased region" description="Acidic residues" evidence="4">
    <location>
        <begin position="470"/>
        <end position="485"/>
    </location>
</feature>
<feature type="region of interest" description="Disordered" evidence="4">
    <location>
        <begin position="449"/>
        <end position="485"/>
    </location>
</feature>
<feature type="repeat" description="ANK" evidence="3">
    <location>
        <begin position="129"/>
        <end position="151"/>
    </location>
</feature>
<sequence>MAPATLSTLQGTLLDVYKYLNIKSLHALTLTSKSLYPLANQALYQHDAKYGHGYALLWASVRGNWPIAHFSLLMGANINTQTTAEDAESLKLRELYTPQVLTLDSEKHQRVYTDKYWANALELAEKYKSGQSPLHLAISAGHCTMVKMLLSIPNVDVNLADAMGKTPLHIAAAYGNLDVVMMLTRNWRLNHNALERRGRSALHLAVCEQHAAVVTRILDEGRMNNDAPDALQLTPLVIASFLGNVEITKDIASSFDVEIPRLVETGSTLYRALEWNMTRLTQNATQTGQVVIDYPMMCFPCRNTDDGTMRPRILCYGCPRINGVINICEANVNTKINPRHDTILHQAILRDDAYLIQVLLTNPHIDVNCINIDGCTPLMLATKMNRVAIAAEVLAKPYVDLDVMDKYGETAYLHAVEKGYMEIADMIISYWRVAANVRQEAVFDYMYEDSDSEDEDEGFFEAESTTTEDAPTEDLPEDDVEMQFA</sequence>
<protein>
    <submittedName>
        <fullName evidence="5">Alpha-latrotoxin-Lh1a-like protein</fullName>
    </submittedName>
</protein>
<dbReference type="InterPro" id="IPR036770">
    <property type="entry name" value="Ankyrin_rpt-contain_sf"/>
</dbReference>
<gene>
    <name evidence="5" type="ORF">PT974_01338</name>
</gene>
<evidence type="ECO:0000313" key="6">
    <source>
        <dbReference type="Proteomes" id="UP001338125"/>
    </source>
</evidence>
<evidence type="ECO:0000256" key="4">
    <source>
        <dbReference type="SAM" id="MobiDB-lite"/>
    </source>
</evidence>
<dbReference type="PROSITE" id="PS50088">
    <property type="entry name" value="ANK_REPEAT"/>
    <property type="match status" value="3"/>
</dbReference>
<dbReference type="EMBL" id="JAVFKD010000001">
    <property type="protein sequence ID" value="KAK5998954.1"/>
    <property type="molecule type" value="Genomic_DNA"/>
</dbReference>
<feature type="repeat" description="ANK" evidence="3">
    <location>
        <begin position="163"/>
        <end position="183"/>
    </location>
</feature>
<feature type="compositionally biased region" description="Acidic residues" evidence="4">
    <location>
        <begin position="449"/>
        <end position="460"/>
    </location>
</feature>
<reference evidence="5 6" key="1">
    <citation type="submission" date="2024-01" db="EMBL/GenBank/DDBJ databases">
        <title>Complete genome of Cladobotryum mycophilum ATHUM6906.</title>
        <authorList>
            <person name="Christinaki A.C."/>
            <person name="Myridakis A.I."/>
            <person name="Kouvelis V.N."/>
        </authorList>
    </citation>
    <scope>NUCLEOTIDE SEQUENCE [LARGE SCALE GENOMIC DNA]</scope>
    <source>
        <strain evidence="5 6">ATHUM6906</strain>
    </source>
</reference>
<dbReference type="Pfam" id="PF00023">
    <property type="entry name" value="Ank"/>
    <property type="match status" value="1"/>
</dbReference>
<dbReference type="PROSITE" id="PS50297">
    <property type="entry name" value="ANK_REP_REGION"/>
    <property type="match status" value="2"/>
</dbReference>
<evidence type="ECO:0000256" key="2">
    <source>
        <dbReference type="ARBA" id="ARBA00023043"/>
    </source>
</evidence>